<dbReference type="Proteomes" id="UP001064971">
    <property type="component" value="Chromosome"/>
</dbReference>
<protein>
    <recommendedName>
        <fullName evidence="1">Glycosyltransferase 2-like domain-containing protein</fullName>
    </recommendedName>
</protein>
<evidence type="ECO:0000313" key="2">
    <source>
        <dbReference type="EMBL" id="BDP40129.1"/>
    </source>
</evidence>
<dbReference type="InterPro" id="IPR029044">
    <property type="entry name" value="Nucleotide-diphossugar_trans"/>
</dbReference>
<feature type="domain" description="Glycosyltransferase 2-like" evidence="1">
    <location>
        <begin position="5"/>
        <end position="141"/>
    </location>
</feature>
<organism evidence="2 3">
    <name type="scientific">Deinococcus aetherius</name>
    <dbReference type="NCBI Taxonomy" id="200252"/>
    <lineage>
        <taxon>Bacteria</taxon>
        <taxon>Thermotogati</taxon>
        <taxon>Deinococcota</taxon>
        <taxon>Deinococci</taxon>
        <taxon>Deinococcales</taxon>
        <taxon>Deinococcaceae</taxon>
        <taxon>Deinococcus</taxon>
    </lineage>
</organism>
<name>A0ABM8A971_9DEIO</name>
<evidence type="ECO:0000313" key="3">
    <source>
        <dbReference type="Proteomes" id="UP001064971"/>
    </source>
</evidence>
<keyword evidence="3" id="KW-1185">Reference proteome</keyword>
<reference evidence="2" key="1">
    <citation type="submission" date="2022-07" db="EMBL/GenBank/DDBJ databases">
        <title>Complete Genome Sequence of the Radioresistant Bacterium Deinococcus aetherius ST0316, Isolated from the Air Dust collected in Lower Stratosphere above Japan.</title>
        <authorList>
            <person name="Satoh K."/>
            <person name="Hagiwara K."/>
            <person name="Katsumata K."/>
            <person name="Kubo A."/>
            <person name="Yokobori S."/>
            <person name="Yamagishi A."/>
            <person name="Oono Y."/>
            <person name="Narumi I."/>
        </authorList>
    </citation>
    <scope>NUCLEOTIDE SEQUENCE</scope>
    <source>
        <strain evidence="2">ST0316</strain>
    </source>
</reference>
<dbReference type="SUPFAM" id="SSF53448">
    <property type="entry name" value="Nucleotide-diphospho-sugar transferases"/>
    <property type="match status" value="1"/>
</dbReference>
<dbReference type="RefSeq" id="WP_264776018.1">
    <property type="nucleotide sequence ID" value="NZ_AP026560.1"/>
</dbReference>
<dbReference type="EMBL" id="AP026560">
    <property type="protein sequence ID" value="BDP40129.1"/>
    <property type="molecule type" value="Genomic_DNA"/>
</dbReference>
<evidence type="ECO:0000259" key="1">
    <source>
        <dbReference type="Pfam" id="PF00535"/>
    </source>
</evidence>
<dbReference type="Pfam" id="PF00535">
    <property type="entry name" value="Glycos_transf_2"/>
    <property type="match status" value="1"/>
</dbReference>
<gene>
    <name evidence="2" type="ORF">DAETH_00980</name>
</gene>
<accession>A0ABM8A971</accession>
<dbReference type="Gene3D" id="3.90.550.10">
    <property type="entry name" value="Spore Coat Polysaccharide Biosynthesis Protein SpsA, Chain A"/>
    <property type="match status" value="1"/>
</dbReference>
<dbReference type="InterPro" id="IPR001173">
    <property type="entry name" value="Glyco_trans_2-like"/>
</dbReference>
<dbReference type="PANTHER" id="PTHR22916">
    <property type="entry name" value="GLYCOSYLTRANSFERASE"/>
    <property type="match status" value="1"/>
</dbReference>
<proteinExistence type="predicted"/>
<sequence length="288" mass="32896">MSVIIAVPVFNAQKYLQHAIRSIKNQTYKEWQCVVLDDGSSDNSLEMVEKLADKRFKIISDGLNKGLAFRLNEVIEMVDCDYLVRMDADDIMHPLRIERQLGYMRNNRSVDAVGSSAYLIDIDNNIYGVRRAKTLLKKNDFLSTSPMIHPSVMGKAAWFKNNKYDLKSPRIEDYELWLRTFERSVFVNLTEPLLYYRELGLPYKEKYHYTSVGKRRVLFNYGLRSGDIVGAGRYILESGLKQAVFRVASQIGSQEDLMRKRAEKVPPGELLTAVADLKQALHDGGGDG</sequence>
<dbReference type="PANTHER" id="PTHR22916:SF3">
    <property type="entry name" value="UDP-GLCNAC:BETAGAL BETA-1,3-N-ACETYLGLUCOSAMINYLTRANSFERASE-LIKE PROTEIN 1"/>
    <property type="match status" value="1"/>
</dbReference>